<protein>
    <submittedName>
        <fullName evidence="2">Uncharacterized protein</fullName>
    </submittedName>
</protein>
<dbReference type="EMBL" id="AP025314">
    <property type="protein sequence ID" value="BDD11315.1"/>
    <property type="molecule type" value="Genomic_DNA"/>
</dbReference>
<proteinExistence type="predicted"/>
<gene>
    <name evidence="2" type="ORF">FUAX_37470</name>
</gene>
<accession>A0AAU9CPL3</accession>
<evidence type="ECO:0000256" key="1">
    <source>
        <dbReference type="SAM" id="MobiDB-lite"/>
    </source>
</evidence>
<keyword evidence="3" id="KW-1185">Reference proteome</keyword>
<evidence type="ECO:0000313" key="3">
    <source>
        <dbReference type="Proteomes" id="UP001348817"/>
    </source>
</evidence>
<dbReference type="AlphaFoldDB" id="A0AAU9CPL3"/>
<feature type="region of interest" description="Disordered" evidence="1">
    <location>
        <begin position="1"/>
        <end position="25"/>
    </location>
</feature>
<sequence length="451" mass="51763">MFASPGRTKSKHSTRAGGGGVALAPPQTPVLQALLTPEQFEDLTDRSDNPLIDNIYQLLDKYHDSHESKGIDVHKRFKLLYEIEQKVYAWFDRYPIRASSNTRIRHSNLAPAMAQFMDDLQAEHERLIQLVIAEDIPMWFPGDIYNKPEITSMWNSLRSGSGNLRWSTRNNAGQDQNIVLGFKTWLMSSYAKLMRTEAGRALISRSLQAGRRPIVFHPSDRLKQDHFPQHNAEKAGTVSKNFGFSHEQLYRTMCALPPRPRDASVLAYAENWTAQHEGATAEVYNYHPPTTKRGDEVKSKTKDLEMETVTATPRTDDDKAMAEEKPYDELNEWLDIDKGQKYMWTMGDFSLSPSFLRLAEGLAYQDAQYEPDKTKFGVAPETNYATVPELRQWSSPTWHIAQIKINEIRREHGLAPHMWARHKNLDDYFLKKRVKIRPPRSPLPSFSDSSD</sequence>
<organism evidence="2 3">
    <name type="scientific">Fulvitalea axinellae</name>
    <dbReference type="NCBI Taxonomy" id="1182444"/>
    <lineage>
        <taxon>Bacteria</taxon>
        <taxon>Pseudomonadati</taxon>
        <taxon>Bacteroidota</taxon>
        <taxon>Cytophagia</taxon>
        <taxon>Cytophagales</taxon>
        <taxon>Persicobacteraceae</taxon>
        <taxon>Fulvitalea</taxon>
    </lineage>
</organism>
<reference evidence="2 3" key="1">
    <citation type="submission" date="2021-12" db="EMBL/GenBank/DDBJ databases">
        <title>Genome sequencing of bacteria with rrn-lacking chromosome and rrn-plasmid.</title>
        <authorList>
            <person name="Anda M."/>
            <person name="Iwasaki W."/>
        </authorList>
    </citation>
    <scope>NUCLEOTIDE SEQUENCE [LARGE SCALE GENOMIC DNA]</scope>
    <source>
        <strain evidence="2 3">DSM 100852</strain>
    </source>
</reference>
<evidence type="ECO:0000313" key="2">
    <source>
        <dbReference type="EMBL" id="BDD11315.1"/>
    </source>
</evidence>
<name>A0AAU9CPL3_9BACT</name>
<dbReference type="KEGG" id="fax:FUAX_37470"/>
<dbReference type="Proteomes" id="UP001348817">
    <property type="component" value="Chromosome"/>
</dbReference>
<dbReference type="RefSeq" id="WP_338392816.1">
    <property type="nucleotide sequence ID" value="NZ_AP025314.1"/>
</dbReference>